<reference evidence="1 2" key="1">
    <citation type="journal article" date="2016" name="Sci. Rep.">
        <title>A proposed integrated approach for the preclinical evaluation of phage therapy in Pseudomonas infections.</title>
        <authorList>
            <person name="Danis-Wlodarczyk K."/>
            <person name="Vandenheuvel D."/>
            <person name="Jang H.B."/>
            <person name="Briers Y."/>
            <person name="Olszak T."/>
            <person name="Arabski M."/>
            <person name="Wasik S."/>
            <person name="Drabik M."/>
            <person name="Higgins G."/>
            <person name="Tyrrell J."/>
            <person name="Harvey B.J."/>
            <person name="Noben J.P."/>
            <person name="Lavigne R."/>
            <person name="Drulis-Kawa Z."/>
        </authorList>
    </citation>
    <scope>NUCLEOTIDE SEQUENCE [LARGE SCALE GENOMIC DNA]</scope>
</reference>
<sequence length="971" mass="110369">MASEFKNQLLNLRRNPVLMQSLMLSELDKQLNGETGERYDIPDSANPFVSLMEMGVIGVSAAFTEMEALSRRLYPRLAITSDELYLHMSDEDYIGRFAIPAQNYFNFILDYDEVIKYAVPYGDQGQRKLVIPRLTKFTGAGISYTMQYPLELRVMRHGGVVAEYNTDSLSPIETLSTNIAQMTMINDGRGHRLMNLIIPVKQFDITRYQETLNPSNLFEKEYVFSDQFYYARAYIKRTVDAQEWEEVITTHTDQVYDPLNLTVVLKVINNRLQVSIPAIYNTTGLATGVIRIDIYSTRGKIEIDYGSYQPDQFTYSLNDIDDDPKYTEPLKKLARISALSTYYVSGGSNSMDFDTLRNQVIDNTTGPQQLPITNVQLSADLARRGYTLVTNIDNITKKQYLASRRLGAPRTLDIISGAGVAMSQLQVSMNELVKSKHVKDNGDRITILPSMLYRFSNGRVSVVPDAQLDSILSSSAESIARQINDSRTVYCPFHGVLDATEDNFDYRPYYLDNPVINEKTFVGENDTAQLQASIDVFEIDRVTEGYRIKIRLDEGEQFKKLADEQIAVQIGYQPKGETKYASINGKFLGIEEEKRVYEFIIETNYDIDSSGAIYTTNMSMYDQFQKVFSTPLNTDFDVSIIVVNTITPGYIPNELDSLVQRHLLPSEFMVINRERLITTLGYDMTKIWHRNRTVLSQESYQTWPADVPAYYQKDVFETDSTGHIVITIGPDGKPVYKVKHKKGDPVLDVNGKPVMQYRKGDTKLDANGKPILLEPRKILREMMVLMVDGLFYFATEQEAVAYRKEIPMEFVKWIQNDIDYIDQRLLETCELYLYPTTTFGDTIVSVREGQKSTVQVDQNFFTMLYLKPSAFANSTIRPSLIKTVKTIVNDMLGRKTIALSEIIAALEAAIGEDVLQIDAGGLGGSNNYSIITVDDDAVRLTLRKKLTVMANQELTIEDDMSITFLRHEQIQ</sequence>
<dbReference type="Proteomes" id="UP000224336">
    <property type="component" value="Segment"/>
</dbReference>
<organism evidence="1 2">
    <name type="scientific">Pseudomonas phage KTN4</name>
    <dbReference type="NCBI Taxonomy" id="1862701"/>
    <lineage>
        <taxon>Viruses</taxon>
        <taxon>Duplodnaviria</taxon>
        <taxon>Heunggongvirae</taxon>
        <taxon>Uroviricota</taxon>
        <taxon>Caudoviricetes</taxon>
        <taxon>Chimalliviridae</taxon>
        <taxon>Phikzvirus</taxon>
        <taxon>Phikzvirus phiKZ</taxon>
    </lineage>
</organism>
<evidence type="ECO:0000313" key="2">
    <source>
        <dbReference type="Proteomes" id="UP000224336"/>
    </source>
</evidence>
<evidence type="ECO:0000313" key="1">
    <source>
        <dbReference type="EMBL" id="ANM44872.1"/>
    </source>
</evidence>
<dbReference type="EMBL" id="KU521356">
    <property type="protein sequence ID" value="ANM44872.1"/>
    <property type="molecule type" value="Genomic_DNA"/>
</dbReference>
<accession>A0A192Y552</accession>
<name>A0A192Y552_9CAUD</name>
<protein>
    <submittedName>
        <fullName evidence="1">Structural protein</fullName>
    </submittedName>
</protein>
<gene>
    <name evidence="1" type="ORF">KTN4_114</name>
</gene>
<proteinExistence type="predicted"/>